<evidence type="ECO:0000256" key="2">
    <source>
        <dbReference type="ARBA" id="ARBA00022640"/>
    </source>
</evidence>
<evidence type="ECO:0000256" key="1">
    <source>
        <dbReference type="ARBA" id="ARBA00004474"/>
    </source>
</evidence>
<comment type="subcellular location">
    <subcellularLocation>
        <location evidence="1">Plastid</location>
    </subcellularLocation>
</comment>
<geneLocation type="chloroplast" evidence="4"/>
<dbReference type="EMBL" id="MF101427">
    <property type="protein sequence ID" value="ARW63339.1"/>
    <property type="molecule type" value="Genomic_DNA"/>
</dbReference>
<organism evidence="4">
    <name type="scientific">Polysiphonia elongata</name>
    <dbReference type="NCBI Taxonomy" id="159753"/>
    <lineage>
        <taxon>Eukaryota</taxon>
        <taxon>Rhodophyta</taxon>
        <taxon>Florideophyceae</taxon>
        <taxon>Rhodymeniophycidae</taxon>
        <taxon>Ceramiales</taxon>
        <taxon>Rhodomelaceae</taxon>
        <taxon>Polysiphonioideae</taxon>
        <taxon>Polysiphonia</taxon>
    </lineage>
</organism>
<dbReference type="Pfam" id="PF06799">
    <property type="entry name" value="CGLD27-like"/>
    <property type="match status" value="1"/>
</dbReference>
<keyword evidence="2 4" id="KW-0934">Plastid</keyword>
<keyword evidence="3" id="KW-1133">Transmembrane helix</keyword>
<proteinExistence type="predicted"/>
<accession>A0A1Z1MBK4</accession>
<evidence type="ECO:0000256" key="3">
    <source>
        <dbReference type="SAM" id="Phobius"/>
    </source>
</evidence>
<evidence type="ECO:0008006" key="5">
    <source>
        <dbReference type="Google" id="ProtNLM"/>
    </source>
</evidence>
<keyword evidence="3" id="KW-0812">Transmembrane</keyword>
<dbReference type="PANTHER" id="PTHR34214:SF3">
    <property type="entry name" value="PROTEIN CONSERVED IN THE GREEN LINEAGE AND DIATOMS 27, CHLOROPLASTIC"/>
    <property type="match status" value="1"/>
</dbReference>
<dbReference type="InterPro" id="IPR009631">
    <property type="entry name" value="CGLD27-like"/>
</dbReference>
<dbReference type="GeneID" id="33356693"/>
<keyword evidence="4" id="KW-0150">Chloroplast</keyword>
<dbReference type="AlphaFoldDB" id="A0A1Z1MBK4"/>
<protein>
    <recommendedName>
        <fullName evidence="5">Ycf36</fullName>
    </recommendedName>
</protein>
<feature type="transmembrane region" description="Helical" evidence="3">
    <location>
        <begin position="39"/>
        <end position="65"/>
    </location>
</feature>
<feature type="transmembrane region" description="Helical" evidence="3">
    <location>
        <begin position="145"/>
        <end position="164"/>
    </location>
</feature>
<dbReference type="RefSeq" id="YP_009394777.1">
    <property type="nucleotide sequence ID" value="NC_035274.1"/>
</dbReference>
<name>A0A1Z1MBK4_9FLOR</name>
<gene>
    <name evidence="4" type="primary">ycf36</name>
</gene>
<feature type="transmembrane region" description="Helical" evidence="3">
    <location>
        <begin position="71"/>
        <end position="91"/>
    </location>
</feature>
<sequence length="174" mass="20763">MFTAKTNCPVPFEQQPLNEYLLLKRSWLFSWSISSKKNFVFGLLFLFLVFGPILSCICRIVIPMYDFYNNLLLNLFIIDLIVFLLLVRIYLGWSYILKRLLSAIVFYEESGWYDGQIWVKTSDYLMQDRLVGLYQVMPFIIRIKYAFLFTVINFICLYALKFSLDNYSYILYSV</sequence>
<evidence type="ECO:0000313" key="4">
    <source>
        <dbReference type="EMBL" id="ARW63339.1"/>
    </source>
</evidence>
<dbReference type="PANTHER" id="PTHR34214">
    <property type="match status" value="1"/>
</dbReference>
<reference evidence="4" key="1">
    <citation type="journal article" date="2017" name="J. Phycol.">
        <title>Analysis of chloroplast genomes and a supermatrix inform reclassification of the Rhodomelaceae (Rhodophyta).</title>
        <authorList>
            <person name="Diaz-Tapia P."/>
            <person name="Maggs C.A."/>
            <person name="West J.A."/>
            <person name="Verbruggen H."/>
        </authorList>
    </citation>
    <scope>NUCLEOTIDE SEQUENCE</scope>
    <source>
        <strain evidence="4">PD547</strain>
    </source>
</reference>
<keyword evidence="3" id="KW-0472">Membrane</keyword>
<dbReference type="GO" id="GO:0009536">
    <property type="term" value="C:plastid"/>
    <property type="evidence" value="ECO:0007669"/>
    <property type="project" value="UniProtKB-SubCell"/>
</dbReference>